<gene>
    <name evidence="3" type="ORF">PIGHUM_01621</name>
</gene>
<dbReference type="EMBL" id="UWPJ01000014">
    <property type="protein sequence ID" value="VCU69558.1"/>
    <property type="molecule type" value="Genomic_DNA"/>
</dbReference>
<dbReference type="SUPFAM" id="SSF53850">
    <property type="entry name" value="Periplasmic binding protein-like II"/>
    <property type="match status" value="1"/>
</dbReference>
<proteinExistence type="inferred from homology"/>
<dbReference type="Gene3D" id="3.40.190.10">
    <property type="entry name" value="Periplasmic binding protein-like II"/>
    <property type="match status" value="1"/>
</dbReference>
<dbReference type="PANTHER" id="PTHR42928">
    <property type="entry name" value="TRICARBOXYLATE-BINDING PROTEIN"/>
    <property type="match status" value="1"/>
</dbReference>
<evidence type="ECO:0000313" key="3">
    <source>
        <dbReference type="EMBL" id="VCU69558.1"/>
    </source>
</evidence>
<comment type="similarity">
    <text evidence="1">Belongs to the UPF0065 (bug) family.</text>
</comment>
<keyword evidence="2" id="KW-0732">Signal</keyword>
<feature type="chain" id="PRO_5018017019" evidence="2">
    <location>
        <begin position="27"/>
        <end position="325"/>
    </location>
</feature>
<dbReference type="Pfam" id="PF03401">
    <property type="entry name" value="TctC"/>
    <property type="match status" value="1"/>
</dbReference>
<feature type="signal peptide" evidence="2">
    <location>
        <begin position="1"/>
        <end position="26"/>
    </location>
</feature>
<organism evidence="3 4">
    <name type="scientific">Pigmentiphaga humi</name>
    <dbReference type="NCBI Taxonomy" id="2478468"/>
    <lineage>
        <taxon>Bacteria</taxon>
        <taxon>Pseudomonadati</taxon>
        <taxon>Pseudomonadota</taxon>
        <taxon>Betaproteobacteria</taxon>
        <taxon>Burkholderiales</taxon>
        <taxon>Alcaligenaceae</taxon>
        <taxon>Pigmentiphaga</taxon>
    </lineage>
</organism>
<protein>
    <submittedName>
        <fullName evidence="3">Tripartite tricarboxylate transporter family receptor</fullName>
    </submittedName>
</protein>
<dbReference type="PIRSF" id="PIRSF017082">
    <property type="entry name" value="YflP"/>
    <property type="match status" value="1"/>
</dbReference>
<dbReference type="InterPro" id="IPR005064">
    <property type="entry name" value="BUG"/>
</dbReference>
<accession>A0A3P4B1N4</accession>
<dbReference type="Gene3D" id="3.40.190.150">
    <property type="entry name" value="Bordetella uptake gene, domain 1"/>
    <property type="match status" value="1"/>
</dbReference>
<dbReference type="PANTHER" id="PTHR42928:SF5">
    <property type="entry name" value="BLR1237 PROTEIN"/>
    <property type="match status" value="1"/>
</dbReference>
<dbReference type="AlphaFoldDB" id="A0A3P4B1N4"/>
<dbReference type="OrthoDB" id="8689250at2"/>
<name>A0A3P4B1N4_9BURK</name>
<evidence type="ECO:0000313" key="4">
    <source>
        <dbReference type="Proteomes" id="UP000277294"/>
    </source>
</evidence>
<evidence type="ECO:0000256" key="1">
    <source>
        <dbReference type="ARBA" id="ARBA00006987"/>
    </source>
</evidence>
<keyword evidence="3" id="KW-0675">Receptor</keyword>
<dbReference type="Proteomes" id="UP000277294">
    <property type="component" value="Unassembled WGS sequence"/>
</dbReference>
<sequence>MNTFLANMLGRGALALAGLPAWPAHASGQDFPKHPVRVIVPFAAGTSPDVVIRIVGQKLSDMWSQQLVVENRPGAGGGIGATAVAQAQPDGYTLLYTINSILCANPHLYAKLGYDPFKSFVPVSLVVNLGYVLLARKELEVRNVAELIAYAKKHPGKLTYGSAGNGSGNHIVMELLTSMTGTSMLHVPMNTSKVLALLSGQTDLAMEPYTNGVAAAKDGKVRGLAVTLANRSENLPDVPTIGETVPGYVGDAWHALLAPAGTPPAIAEKISADVAKVLAMPDVRQRLAAASLEPVGSTPAELGAIVRKDYDKWGAVIREANIRLD</sequence>
<dbReference type="RefSeq" id="WP_124079011.1">
    <property type="nucleotide sequence ID" value="NZ_UWPJ01000014.1"/>
</dbReference>
<dbReference type="InterPro" id="IPR042100">
    <property type="entry name" value="Bug_dom1"/>
</dbReference>
<keyword evidence="4" id="KW-1185">Reference proteome</keyword>
<evidence type="ECO:0000256" key="2">
    <source>
        <dbReference type="SAM" id="SignalP"/>
    </source>
</evidence>
<reference evidence="3 4" key="1">
    <citation type="submission" date="2018-10" db="EMBL/GenBank/DDBJ databases">
        <authorList>
            <person name="Criscuolo A."/>
        </authorList>
    </citation>
    <scope>NUCLEOTIDE SEQUENCE [LARGE SCALE GENOMIC DNA]</scope>
    <source>
        <strain evidence="3">DnA1</strain>
    </source>
</reference>